<comment type="caution">
    <text evidence="4">The sequence shown here is derived from an EMBL/GenBank/DDBJ whole genome shotgun (WGS) entry which is preliminary data.</text>
</comment>
<dbReference type="Proteomes" id="UP001231189">
    <property type="component" value="Unassembled WGS sequence"/>
</dbReference>
<evidence type="ECO:0000313" key="5">
    <source>
        <dbReference type="Proteomes" id="UP001231189"/>
    </source>
</evidence>
<organism evidence="4 5">
    <name type="scientific">Lolium multiflorum</name>
    <name type="common">Italian ryegrass</name>
    <name type="synonym">Lolium perenne subsp. multiflorum</name>
    <dbReference type="NCBI Taxonomy" id="4521"/>
    <lineage>
        <taxon>Eukaryota</taxon>
        <taxon>Viridiplantae</taxon>
        <taxon>Streptophyta</taxon>
        <taxon>Embryophyta</taxon>
        <taxon>Tracheophyta</taxon>
        <taxon>Spermatophyta</taxon>
        <taxon>Magnoliopsida</taxon>
        <taxon>Liliopsida</taxon>
        <taxon>Poales</taxon>
        <taxon>Poaceae</taxon>
        <taxon>BOP clade</taxon>
        <taxon>Pooideae</taxon>
        <taxon>Poodae</taxon>
        <taxon>Poeae</taxon>
        <taxon>Poeae Chloroplast Group 2 (Poeae type)</taxon>
        <taxon>Loliodinae</taxon>
        <taxon>Loliinae</taxon>
        <taxon>Lolium</taxon>
    </lineage>
</organism>
<dbReference type="Pfam" id="PF14392">
    <property type="entry name" value="zf-CCHC_4"/>
    <property type="match status" value="1"/>
</dbReference>
<dbReference type="InterPro" id="IPR040256">
    <property type="entry name" value="At4g02000-like"/>
</dbReference>
<accession>A0AAD8QNL2</accession>
<feature type="domain" description="DUF4283" evidence="2">
    <location>
        <begin position="220"/>
        <end position="301"/>
    </location>
</feature>
<name>A0AAD8QNL2_LOLMU</name>
<dbReference type="PANTHER" id="PTHR31286">
    <property type="entry name" value="GLYCINE-RICH CELL WALL STRUCTURAL PROTEIN 1.8-LIKE"/>
    <property type="match status" value="1"/>
</dbReference>
<dbReference type="PANTHER" id="PTHR31286:SF166">
    <property type="entry name" value="OS01G0177800 PROTEIN"/>
    <property type="match status" value="1"/>
</dbReference>
<dbReference type="AlphaFoldDB" id="A0AAD8QNL2"/>
<evidence type="ECO:0000259" key="3">
    <source>
        <dbReference type="Pfam" id="PF14392"/>
    </source>
</evidence>
<keyword evidence="5" id="KW-1185">Reference proteome</keyword>
<feature type="compositionally biased region" description="Low complexity" evidence="1">
    <location>
        <begin position="436"/>
        <end position="453"/>
    </location>
</feature>
<dbReference type="EMBL" id="JAUUTY010000007">
    <property type="protein sequence ID" value="KAK1605456.1"/>
    <property type="molecule type" value="Genomic_DNA"/>
</dbReference>
<dbReference type="InterPro" id="IPR025836">
    <property type="entry name" value="Zn_knuckle_CX2CX4HX4C"/>
</dbReference>
<feature type="compositionally biased region" description="Low complexity" evidence="1">
    <location>
        <begin position="479"/>
        <end position="490"/>
    </location>
</feature>
<evidence type="ECO:0008006" key="6">
    <source>
        <dbReference type="Google" id="ProtNLM"/>
    </source>
</evidence>
<sequence>MKFSASDFNMDQKSLDVNTEQSFAPLPPEPKGAFMKFSASDFNMDQKSLDVNTEQSFAPLPPEPKGYLQMYRYSPFVVCAAKGGESRPLYGAPLHLDASAAAPPGARPTPSPTVWRNNRMRPIWSLISAFGVIGTASAGGGGSGQGRAMVDGGIAAAGSNLDQAAPVIGGGNGKKAESAAPETNVDDGVAAMMGRLKLTSREAKTFVLAAADEEAIGGPEWALVGKVLAPNTLHVNTISAIVKPAWGNPRGLMVIPCGKNLFLAEFETKVDMQRVLNGSPWVVSKNAILLKAFNPRVRPAETVFDRLLLWVRIYGLPFSLMNSERGGALAGMIDNVEKVEVDEKGRAWGEYLRVRIDVDITEPFMRWVAVDSPSMSAPLFYEVKYEKLPMYCFSCGLLGHSSLLCPTPASRDENGMLPWNSERLCVPEVKWRDQRSSSGQGAQSSQGSSSQPSGKERKDAEVSSPVKTRKVRARKPPQTAKGQTAAAEGGKATGTKRKQVYVPKKPGTLAITDQPAVDGVVEVVLPGDNVGVSEETQSDDSNKKQRKNPNSRSADQAAAVDQPRLTQ</sequence>
<proteinExistence type="predicted"/>
<evidence type="ECO:0000256" key="1">
    <source>
        <dbReference type="SAM" id="MobiDB-lite"/>
    </source>
</evidence>
<feature type="region of interest" description="Disordered" evidence="1">
    <location>
        <begin position="528"/>
        <end position="567"/>
    </location>
</feature>
<gene>
    <name evidence="4" type="ORF">QYE76_029129</name>
</gene>
<evidence type="ECO:0000259" key="2">
    <source>
        <dbReference type="Pfam" id="PF14111"/>
    </source>
</evidence>
<feature type="domain" description="Zinc knuckle CX2CX4HX4C" evidence="3">
    <location>
        <begin position="358"/>
        <end position="406"/>
    </location>
</feature>
<feature type="region of interest" description="Disordered" evidence="1">
    <location>
        <begin position="430"/>
        <end position="510"/>
    </location>
</feature>
<protein>
    <recommendedName>
        <fullName evidence="6">CCHC-type domain-containing protein</fullName>
    </recommendedName>
</protein>
<reference evidence="4" key="1">
    <citation type="submission" date="2023-07" db="EMBL/GenBank/DDBJ databases">
        <title>A chromosome-level genome assembly of Lolium multiflorum.</title>
        <authorList>
            <person name="Chen Y."/>
            <person name="Copetti D."/>
            <person name="Kolliker R."/>
            <person name="Studer B."/>
        </authorList>
    </citation>
    <scope>NUCLEOTIDE SEQUENCE</scope>
    <source>
        <strain evidence="4">02402/16</strain>
        <tissue evidence="4">Leaf</tissue>
    </source>
</reference>
<evidence type="ECO:0000313" key="4">
    <source>
        <dbReference type="EMBL" id="KAK1605456.1"/>
    </source>
</evidence>
<dbReference type="InterPro" id="IPR025558">
    <property type="entry name" value="DUF4283"/>
</dbReference>
<dbReference type="Pfam" id="PF14111">
    <property type="entry name" value="DUF4283"/>
    <property type="match status" value="1"/>
</dbReference>